<dbReference type="CDD" id="cd03145">
    <property type="entry name" value="GAT1_cyanophycinase"/>
    <property type="match status" value="1"/>
</dbReference>
<reference evidence="7 8" key="1">
    <citation type="submission" date="2023-08" db="EMBL/GenBank/DDBJ databases">
        <authorList>
            <person name="Joshi A."/>
            <person name="Thite S."/>
        </authorList>
    </citation>
    <scope>NUCLEOTIDE SEQUENCE [LARGE SCALE GENOMIC DNA]</scope>
    <source>
        <strain evidence="7 8">1E1</strain>
    </source>
</reference>
<name>A0ABT9GTN3_9GAMM</name>
<dbReference type="RefSeq" id="WP_305946275.1">
    <property type="nucleotide sequence ID" value="NZ_JAUZVY010000007.1"/>
</dbReference>
<feature type="chain" id="PRO_5045804777" evidence="5">
    <location>
        <begin position="21"/>
        <end position="461"/>
    </location>
</feature>
<keyword evidence="2" id="KW-0645">Protease</keyword>
<dbReference type="Pfam" id="PF03575">
    <property type="entry name" value="Peptidase_S51"/>
    <property type="match status" value="1"/>
</dbReference>
<comment type="caution">
    <text evidence="7">The sequence shown here is derived from an EMBL/GenBank/DDBJ whole genome shotgun (WGS) entry which is preliminary data.</text>
</comment>
<dbReference type="Pfam" id="PF04151">
    <property type="entry name" value="PPC"/>
    <property type="match status" value="1"/>
</dbReference>
<dbReference type="SUPFAM" id="SSF89260">
    <property type="entry name" value="Collagen-binding domain"/>
    <property type="match status" value="1"/>
</dbReference>
<proteinExistence type="inferred from homology"/>
<evidence type="ECO:0000313" key="8">
    <source>
        <dbReference type="Proteomes" id="UP001236258"/>
    </source>
</evidence>
<dbReference type="InterPro" id="IPR007280">
    <property type="entry name" value="Peptidase_C_arc/bac"/>
</dbReference>
<keyword evidence="4" id="KW-0720">Serine protease</keyword>
<dbReference type="EMBL" id="JAUZVY010000007">
    <property type="protein sequence ID" value="MDP4530244.1"/>
    <property type="molecule type" value="Genomic_DNA"/>
</dbReference>
<feature type="domain" description="Peptidase C-terminal archaeal/bacterial" evidence="6">
    <location>
        <begin position="54"/>
        <end position="119"/>
    </location>
</feature>
<organism evidence="7 8">
    <name type="scientific">Alkalimonas delamerensis</name>
    <dbReference type="NCBI Taxonomy" id="265981"/>
    <lineage>
        <taxon>Bacteria</taxon>
        <taxon>Pseudomonadati</taxon>
        <taxon>Pseudomonadota</taxon>
        <taxon>Gammaproteobacteria</taxon>
        <taxon>Alkalimonas</taxon>
    </lineage>
</organism>
<dbReference type="Gene3D" id="3.40.50.880">
    <property type="match status" value="1"/>
</dbReference>
<accession>A0ABT9GTN3</accession>
<evidence type="ECO:0000256" key="1">
    <source>
        <dbReference type="ARBA" id="ARBA00006534"/>
    </source>
</evidence>
<evidence type="ECO:0000256" key="2">
    <source>
        <dbReference type="ARBA" id="ARBA00022670"/>
    </source>
</evidence>
<evidence type="ECO:0000259" key="6">
    <source>
        <dbReference type="Pfam" id="PF04151"/>
    </source>
</evidence>
<evidence type="ECO:0000256" key="5">
    <source>
        <dbReference type="SAM" id="SignalP"/>
    </source>
</evidence>
<evidence type="ECO:0000313" key="7">
    <source>
        <dbReference type="EMBL" id="MDP4530244.1"/>
    </source>
</evidence>
<dbReference type="PANTHER" id="PTHR36175">
    <property type="entry name" value="CYANOPHYCINASE"/>
    <property type="match status" value="1"/>
</dbReference>
<protein>
    <submittedName>
        <fullName evidence="7">Pre-peptidase C-terminal domain-containing protein</fullName>
    </submittedName>
</protein>
<sequence>MKALVQISAMALLISSHAYACLTQEQENNNTESRANGPLCSGVTVDASIHNRNDVDWFYFDTTSTGDISISLSHGNNVDFDWFLYRETGSYILSGQTANNPETGTYPAAAPGRHYIKVTRYAGTGNYQLLVTFNGDGQGGDPDPTPGSCDYGPRPSKPGGLTVYRVGSLEDNCVELSEPAVLLMGGGTDVDDAFSQRVAPHIQGGNIVVLRTAGTGAYNDYLQGLTNAASVETIIVDSRNKANSDYVDWVIRTAEFVWLAGGDQSTYISNWQGTKVEEAIQYVYDKGGVVGGTSAGNHVLSQFVYNPDGVQGAVSAEVVTDFCHNTIQISTDFLNIPMLANTINDTHFYERDRMGRSAVFQAHLGSSGRAIGVSERTSLFVQANGHAVVDGQYEVYVLRADGQTSYQQTSCGQPVVMSDLLRYRLLSGDSYNLLNNSSSVSPIRIGINGNFSSFYTPSNPY</sequence>
<feature type="signal peptide" evidence="5">
    <location>
        <begin position="1"/>
        <end position="20"/>
    </location>
</feature>
<keyword evidence="3" id="KW-0378">Hydrolase</keyword>
<evidence type="ECO:0000256" key="3">
    <source>
        <dbReference type="ARBA" id="ARBA00022801"/>
    </source>
</evidence>
<evidence type="ECO:0000256" key="4">
    <source>
        <dbReference type="ARBA" id="ARBA00022825"/>
    </source>
</evidence>
<gene>
    <name evidence="7" type="ORF">Q3O59_14535</name>
</gene>
<dbReference type="InterPro" id="IPR029062">
    <property type="entry name" value="Class_I_gatase-like"/>
</dbReference>
<keyword evidence="8" id="KW-1185">Reference proteome</keyword>
<dbReference type="InterPro" id="IPR005320">
    <property type="entry name" value="Peptidase_S51"/>
</dbReference>
<dbReference type="PANTHER" id="PTHR36175:SF1">
    <property type="entry name" value="CYANOPHYCINASE"/>
    <property type="match status" value="1"/>
</dbReference>
<dbReference type="Proteomes" id="UP001236258">
    <property type="component" value="Unassembled WGS sequence"/>
</dbReference>
<keyword evidence="5" id="KW-0732">Signal</keyword>
<comment type="similarity">
    <text evidence="1">Belongs to the peptidase S51 family.</text>
</comment>
<dbReference type="Gene3D" id="2.60.120.380">
    <property type="match status" value="1"/>
</dbReference>
<dbReference type="SUPFAM" id="SSF52317">
    <property type="entry name" value="Class I glutamine amidotransferase-like"/>
    <property type="match status" value="1"/>
</dbReference>